<dbReference type="eggNOG" id="KOG3318">
    <property type="taxonomic scope" value="Eukaryota"/>
</dbReference>
<organism evidence="10">
    <name type="scientific">Melampsora larici-populina (strain 98AG31 / pathotype 3-4-7)</name>
    <name type="common">Poplar leaf rust fungus</name>
    <dbReference type="NCBI Taxonomy" id="747676"/>
    <lineage>
        <taxon>Eukaryota</taxon>
        <taxon>Fungi</taxon>
        <taxon>Dikarya</taxon>
        <taxon>Basidiomycota</taxon>
        <taxon>Pucciniomycotina</taxon>
        <taxon>Pucciniomycetes</taxon>
        <taxon>Pucciniales</taxon>
        <taxon>Melampsoraceae</taxon>
        <taxon>Melampsora</taxon>
    </lineage>
</organism>
<gene>
    <name evidence="9" type="ORF">MELLADRAFT_76275</name>
</gene>
<keyword evidence="7 8" id="KW-0472">Membrane</keyword>
<keyword evidence="6 8" id="KW-1133">Transmembrane helix</keyword>
<dbReference type="GO" id="GO:0005789">
    <property type="term" value="C:endoplasmic reticulum membrane"/>
    <property type="evidence" value="ECO:0007669"/>
    <property type="project" value="UniProtKB-SubCell"/>
</dbReference>
<proteinExistence type="inferred from homology"/>
<keyword evidence="5" id="KW-0256">Endoplasmic reticulum</keyword>
<dbReference type="EMBL" id="GL883090">
    <property type="protein sequence ID" value="EGG13145.1"/>
    <property type="molecule type" value="Genomic_DNA"/>
</dbReference>
<dbReference type="PANTHER" id="PTHR19315">
    <property type="entry name" value="ER MEMBRANE PROTEIN COMPLEX SUBUNIT 4"/>
    <property type="match status" value="1"/>
</dbReference>
<dbReference type="STRING" id="747676.F4R3M2"/>
<comment type="similarity">
    <text evidence="2">Belongs to the EMC4 family.</text>
</comment>
<feature type="transmembrane region" description="Helical" evidence="8">
    <location>
        <begin position="120"/>
        <end position="137"/>
    </location>
</feature>
<evidence type="ECO:0000256" key="4">
    <source>
        <dbReference type="ARBA" id="ARBA00022692"/>
    </source>
</evidence>
<sequence length="175" mass="19694">MSKTNSKQNQYQLKLNINSNSKPTQLCTISKNRLRQQKAWDLALSPAKQIPMQAFMMWMSGNGVQIFSVMMVYMLIKGAITSTLSVNQVFKSFMPQLSSSIGNPSSTNGQSTYDLRFQKLSFITFQLGLLGLGLYKVNTMGLLPTRLSDWIMYEPRPAGAERFLSEEVLGIVINH</sequence>
<accession>F4R3M2</accession>
<dbReference type="FunCoup" id="F4R3M2">
    <property type="interactions" value="323"/>
</dbReference>
<dbReference type="InParanoid" id="F4R3M2"/>
<evidence type="ECO:0000256" key="8">
    <source>
        <dbReference type="SAM" id="Phobius"/>
    </source>
</evidence>
<dbReference type="VEuPathDB" id="FungiDB:MELLADRAFT_76275"/>
<keyword evidence="10" id="KW-1185">Reference proteome</keyword>
<protein>
    <recommendedName>
        <fullName evidence="3">ER membrane protein complex subunit 4</fullName>
    </recommendedName>
</protein>
<evidence type="ECO:0000256" key="1">
    <source>
        <dbReference type="ARBA" id="ARBA00004477"/>
    </source>
</evidence>
<keyword evidence="4 8" id="KW-0812">Transmembrane</keyword>
<name>F4R3M2_MELLP</name>
<evidence type="ECO:0000256" key="5">
    <source>
        <dbReference type="ARBA" id="ARBA00022824"/>
    </source>
</evidence>
<dbReference type="RefSeq" id="XP_007404083.1">
    <property type="nucleotide sequence ID" value="XM_007404021.1"/>
</dbReference>
<dbReference type="GeneID" id="18932754"/>
<evidence type="ECO:0000313" key="9">
    <source>
        <dbReference type="EMBL" id="EGG13145.1"/>
    </source>
</evidence>
<comment type="subcellular location">
    <subcellularLocation>
        <location evidence="1">Endoplasmic reticulum membrane</location>
        <topology evidence="1">Multi-pass membrane protein</topology>
    </subcellularLocation>
</comment>
<dbReference type="Pfam" id="PF06417">
    <property type="entry name" value="EMC4"/>
    <property type="match status" value="1"/>
</dbReference>
<dbReference type="Proteomes" id="UP000001072">
    <property type="component" value="Unassembled WGS sequence"/>
</dbReference>
<feature type="transmembrane region" description="Helical" evidence="8">
    <location>
        <begin position="55"/>
        <end position="76"/>
    </location>
</feature>
<dbReference type="KEGG" id="mlr:MELLADRAFT_76275"/>
<evidence type="ECO:0000256" key="3">
    <source>
        <dbReference type="ARBA" id="ARBA00020820"/>
    </source>
</evidence>
<evidence type="ECO:0000256" key="2">
    <source>
        <dbReference type="ARBA" id="ARBA00007715"/>
    </source>
</evidence>
<dbReference type="AlphaFoldDB" id="F4R3M2"/>
<dbReference type="OrthoDB" id="2501861at2759"/>
<dbReference type="InterPro" id="IPR009445">
    <property type="entry name" value="TMEM85/Emc4"/>
</dbReference>
<dbReference type="HOGENOM" id="CLU_098404_3_0_1"/>
<evidence type="ECO:0000256" key="7">
    <source>
        <dbReference type="ARBA" id="ARBA00023136"/>
    </source>
</evidence>
<evidence type="ECO:0000313" key="10">
    <source>
        <dbReference type="Proteomes" id="UP000001072"/>
    </source>
</evidence>
<reference evidence="10" key="1">
    <citation type="journal article" date="2011" name="Proc. Natl. Acad. Sci. U.S.A.">
        <title>Obligate biotrophy features unraveled by the genomic analysis of rust fungi.</title>
        <authorList>
            <person name="Duplessis S."/>
            <person name="Cuomo C.A."/>
            <person name="Lin Y.-C."/>
            <person name="Aerts A."/>
            <person name="Tisserant E."/>
            <person name="Veneault-Fourrey C."/>
            <person name="Joly D.L."/>
            <person name="Hacquard S."/>
            <person name="Amselem J."/>
            <person name="Cantarel B.L."/>
            <person name="Chiu R."/>
            <person name="Coutinho P.M."/>
            <person name="Feau N."/>
            <person name="Field M."/>
            <person name="Frey P."/>
            <person name="Gelhaye E."/>
            <person name="Goldberg J."/>
            <person name="Grabherr M.G."/>
            <person name="Kodira C.D."/>
            <person name="Kohler A."/>
            <person name="Kuees U."/>
            <person name="Lindquist E.A."/>
            <person name="Lucas S.M."/>
            <person name="Mago R."/>
            <person name="Mauceli E."/>
            <person name="Morin E."/>
            <person name="Murat C."/>
            <person name="Pangilinan J.L."/>
            <person name="Park R."/>
            <person name="Pearson M."/>
            <person name="Quesneville H."/>
            <person name="Rouhier N."/>
            <person name="Sakthikumar S."/>
            <person name="Salamov A.A."/>
            <person name="Schmutz J."/>
            <person name="Selles B."/>
            <person name="Shapiro H."/>
            <person name="Tanguay P."/>
            <person name="Tuskan G.A."/>
            <person name="Henrissat B."/>
            <person name="Van de Peer Y."/>
            <person name="Rouze P."/>
            <person name="Ellis J.G."/>
            <person name="Dodds P.N."/>
            <person name="Schein J.E."/>
            <person name="Zhong S."/>
            <person name="Hamelin R.C."/>
            <person name="Grigoriev I.V."/>
            <person name="Szabo L.J."/>
            <person name="Martin F."/>
        </authorList>
    </citation>
    <scope>NUCLEOTIDE SEQUENCE [LARGE SCALE GENOMIC DNA]</scope>
    <source>
        <strain evidence="10">98AG31 / pathotype 3-4-7</strain>
    </source>
</reference>
<evidence type="ECO:0000256" key="6">
    <source>
        <dbReference type="ARBA" id="ARBA00022989"/>
    </source>
</evidence>